<name>A0A7M5X260_9CNID</name>
<keyword evidence="11" id="KW-1185">Reference proteome</keyword>
<dbReference type="Proteomes" id="UP000594262">
    <property type="component" value="Unplaced"/>
</dbReference>
<keyword evidence="6" id="KW-0408">Iron</keyword>
<dbReference type="EnsemblMetazoa" id="CLYHEMT016681.1">
    <property type="protein sequence ID" value="CLYHEMP016681.1"/>
    <property type="gene ID" value="CLYHEMG016681"/>
</dbReference>
<comment type="pathway">
    <text evidence="2">Cofactor biosynthesis; molybdopterin biosynthesis.</text>
</comment>
<keyword evidence="3" id="KW-0004">4Fe-4S</keyword>
<feature type="domain" description="Radical SAM core" evidence="9">
    <location>
        <begin position="48"/>
        <end position="227"/>
    </location>
</feature>
<evidence type="ECO:0000256" key="2">
    <source>
        <dbReference type="ARBA" id="ARBA00005046"/>
    </source>
</evidence>
<dbReference type="Pfam" id="PF04055">
    <property type="entry name" value="Radical_SAM"/>
    <property type="match status" value="1"/>
</dbReference>
<dbReference type="InterPro" id="IPR000385">
    <property type="entry name" value="MoaA_NifB_PqqE_Fe-S-bd_CS"/>
</dbReference>
<evidence type="ECO:0000256" key="1">
    <source>
        <dbReference type="ARBA" id="ARBA00001966"/>
    </source>
</evidence>
<dbReference type="SFLD" id="SFLDG01067">
    <property type="entry name" value="SPASM/twitch_domain_containing"/>
    <property type="match status" value="1"/>
</dbReference>
<organism evidence="10 11">
    <name type="scientific">Clytia hemisphaerica</name>
    <dbReference type="NCBI Taxonomy" id="252671"/>
    <lineage>
        <taxon>Eukaryota</taxon>
        <taxon>Metazoa</taxon>
        <taxon>Cnidaria</taxon>
        <taxon>Hydrozoa</taxon>
        <taxon>Hydroidolina</taxon>
        <taxon>Leptothecata</taxon>
        <taxon>Obeliida</taxon>
        <taxon>Clytiidae</taxon>
        <taxon>Clytia</taxon>
    </lineage>
</organism>
<dbReference type="Gene3D" id="3.20.20.70">
    <property type="entry name" value="Aldolase class I"/>
    <property type="match status" value="1"/>
</dbReference>
<dbReference type="CDD" id="cd01335">
    <property type="entry name" value="Radical_SAM"/>
    <property type="match status" value="1"/>
</dbReference>
<protein>
    <recommendedName>
        <fullName evidence="9">Radical SAM core domain-containing protein</fullName>
    </recommendedName>
</protein>
<dbReference type="AlphaFoldDB" id="A0A7M5X260"/>
<dbReference type="PANTHER" id="PTHR22960">
    <property type="entry name" value="MOLYBDOPTERIN COFACTOR SYNTHESIS PROTEIN A"/>
    <property type="match status" value="1"/>
</dbReference>
<reference evidence="10" key="1">
    <citation type="submission" date="2021-01" db="UniProtKB">
        <authorList>
            <consortium name="EnsemblMetazoa"/>
        </authorList>
    </citation>
    <scope>IDENTIFICATION</scope>
</reference>
<proteinExistence type="predicted"/>
<evidence type="ECO:0000256" key="6">
    <source>
        <dbReference type="ARBA" id="ARBA00023004"/>
    </source>
</evidence>
<dbReference type="OrthoDB" id="429626at2759"/>
<dbReference type="GO" id="GO:0061799">
    <property type="term" value="F:cyclic pyranopterin monophosphate synthase activity"/>
    <property type="evidence" value="ECO:0007669"/>
    <property type="project" value="TreeGrafter"/>
</dbReference>
<dbReference type="GO" id="GO:0046872">
    <property type="term" value="F:metal ion binding"/>
    <property type="evidence" value="ECO:0007669"/>
    <property type="project" value="UniProtKB-KW"/>
</dbReference>
<evidence type="ECO:0000259" key="9">
    <source>
        <dbReference type="PROSITE" id="PS51918"/>
    </source>
</evidence>
<keyword evidence="7" id="KW-0411">Iron-sulfur</keyword>
<dbReference type="SFLD" id="SFLDS00029">
    <property type="entry name" value="Radical_SAM"/>
    <property type="match status" value="1"/>
</dbReference>
<evidence type="ECO:0000313" key="11">
    <source>
        <dbReference type="Proteomes" id="UP000594262"/>
    </source>
</evidence>
<dbReference type="InterPro" id="IPR058240">
    <property type="entry name" value="rSAM_sf"/>
</dbReference>
<evidence type="ECO:0000256" key="3">
    <source>
        <dbReference type="ARBA" id="ARBA00022485"/>
    </source>
</evidence>
<dbReference type="InterPro" id="IPR013785">
    <property type="entry name" value="Aldolase_TIM"/>
</dbReference>
<dbReference type="PROSITE" id="PS01305">
    <property type="entry name" value="MOAA_NIFB_PQQE"/>
    <property type="match status" value="1"/>
</dbReference>
<accession>A0A7M5X260</accession>
<dbReference type="GO" id="GO:0061798">
    <property type="term" value="F:GTP 3',8'-cyclase activity"/>
    <property type="evidence" value="ECO:0007669"/>
    <property type="project" value="TreeGrafter"/>
</dbReference>
<dbReference type="GO" id="GO:0006777">
    <property type="term" value="P:Mo-molybdopterin cofactor biosynthetic process"/>
    <property type="evidence" value="ECO:0007669"/>
    <property type="project" value="UniProtKB-KW"/>
</dbReference>
<evidence type="ECO:0000256" key="7">
    <source>
        <dbReference type="ARBA" id="ARBA00023014"/>
    </source>
</evidence>
<dbReference type="InterPro" id="IPR007197">
    <property type="entry name" value="rSAM"/>
</dbReference>
<dbReference type="InterPro" id="IPR050105">
    <property type="entry name" value="MoCo_biosynth_MoaA/MoaC"/>
</dbReference>
<keyword evidence="8" id="KW-0501">Molybdenum cofactor biosynthesis</keyword>
<keyword evidence="4" id="KW-0949">S-adenosyl-L-methionine</keyword>
<dbReference type="PROSITE" id="PS51918">
    <property type="entry name" value="RADICAL_SAM"/>
    <property type="match status" value="1"/>
</dbReference>
<evidence type="ECO:0000313" key="10">
    <source>
        <dbReference type="EnsemblMetazoa" id="CLYHEMP016681.1"/>
    </source>
</evidence>
<comment type="cofactor">
    <cofactor evidence="1">
        <name>[4Fe-4S] cluster</name>
        <dbReference type="ChEBI" id="CHEBI:49883"/>
    </cofactor>
</comment>
<dbReference type="GO" id="GO:0051539">
    <property type="term" value="F:4 iron, 4 sulfur cluster binding"/>
    <property type="evidence" value="ECO:0007669"/>
    <property type="project" value="UniProtKB-KW"/>
</dbReference>
<dbReference type="SUPFAM" id="SSF102114">
    <property type="entry name" value="Radical SAM enzymes"/>
    <property type="match status" value="1"/>
</dbReference>
<evidence type="ECO:0000256" key="4">
    <source>
        <dbReference type="ARBA" id="ARBA00022691"/>
    </source>
</evidence>
<sequence>MIKIRQINVSILSLRSTFSKCSRQISTNNLTKPNVELEETPSSPLTDTFGRFHNYLRISLSERCNLRCQYCMPEEGIELTKSSKLLSTEEVIYLTQIFAKHGVEKVRLTGGEPLLRKDIAEICERISAIDGIKSIGLTTNGITGKRHFQKLSDAGLTHVNISLDTLIPEKFEFVSRRRGHHKVMESIDRALDLPFHSVKVNCVVMKGLNEDEILPFVDFTKDKVSFN</sequence>
<dbReference type="PANTHER" id="PTHR22960:SF0">
    <property type="entry name" value="MOLYBDENUM COFACTOR BIOSYNTHESIS PROTEIN 1"/>
    <property type="match status" value="1"/>
</dbReference>
<evidence type="ECO:0000256" key="5">
    <source>
        <dbReference type="ARBA" id="ARBA00022723"/>
    </source>
</evidence>
<keyword evidence="5" id="KW-0479">Metal-binding</keyword>
<evidence type="ECO:0000256" key="8">
    <source>
        <dbReference type="ARBA" id="ARBA00023150"/>
    </source>
</evidence>
<dbReference type="SFLD" id="SFLDG01386">
    <property type="entry name" value="main_SPASM_domain-containing"/>
    <property type="match status" value="1"/>
</dbReference>